<dbReference type="RefSeq" id="WP_109573656.1">
    <property type="nucleotide sequence ID" value="NZ_UHJL01000006.1"/>
</dbReference>
<dbReference type="GO" id="GO:0006974">
    <property type="term" value="P:DNA damage response"/>
    <property type="evidence" value="ECO:0007669"/>
    <property type="project" value="TreeGrafter"/>
</dbReference>
<gene>
    <name evidence="1" type="ORF">SAMN05661053_2875</name>
</gene>
<reference evidence="1 2" key="1">
    <citation type="submission" date="2017-08" db="EMBL/GenBank/DDBJ databases">
        <authorList>
            <person name="de Groot N.N."/>
        </authorList>
    </citation>
    <scope>NUCLEOTIDE SEQUENCE [LARGE SCALE GENOMIC DNA]</scope>
    <source>
        <strain evidence="1 2">HM2</strain>
    </source>
</reference>
<dbReference type="PANTHER" id="PTHR34387:SF2">
    <property type="entry name" value="SLR1258 PROTEIN"/>
    <property type="match status" value="1"/>
</dbReference>
<dbReference type="Proteomes" id="UP000255423">
    <property type="component" value="Unassembled WGS sequence"/>
</dbReference>
<evidence type="ECO:0008006" key="3">
    <source>
        <dbReference type="Google" id="ProtNLM"/>
    </source>
</evidence>
<name>A0A380S9G3_FIBSU</name>
<sequence>MISKLLNIIYLVLLIVCVCVLIRVVKAEPAAVPVAASNGAVAFEVPRIEVSASETKKFAADKFEMGFSLEIRGKDKESVSKRLAERRSVIFENVKSLEIPQSNVEQNSVEIHKEWSYRNSKRELIGYVATQSFVITVNRKIDAAALVQALSSEPDVEIQRTSAQLKDVDAVQSTVIKAAGKKATAKANDYAEGVGAKLGRVLQINGEGGGIIYNQYNRVYRAKGVMLAANAMMDGAAAPDETAIADSVEVSASVRVVYELK</sequence>
<dbReference type="PANTHER" id="PTHR34387">
    <property type="entry name" value="SLR1258 PROTEIN"/>
    <property type="match status" value="1"/>
</dbReference>
<dbReference type="InterPro" id="IPR007497">
    <property type="entry name" value="SIMPL/DUF541"/>
</dbReference>
<dbReference type="EMBL" id="UHJL01000006">
    <property type="protein sequence ID" value="SUQ26070.1"/>
    <property type="molecule type" value="Genomic_DNA"/>
</dbReference>
<evidence type="ECO:0000313" key="1">
    <source>
        <dbReference type="EMBL" id="SUQ26070.1"/>
    </source>
</evidence>
<proteinExistence type="predicted"/>
<dbReference type="InterPro" id="IPR052022">
    <property type="entry name" value="26kDa_periplasmic_antigen"/>
</dbReference>
<dbReference type="Gene3D" id="3.30.70.2970">
    <property type="entry name" value="Protein of unknown function (DUF541), domain 2"/>
    <property type="match status" value="1"/>
</dbReference>
<accession>A0A380S9G3</accession>
<dbReference type="AlphaFoldDB" id="A0A380S9G3"/>
<dbReference type="Pfam" id="PF04402">
    <property type="entry name" value="SIMPL"/>
    <property type="match status" value="1"/>
</dbReference>
<evidence type="ECO:0000313" key="2">
    <source>
        <dbReference type="Proteomes" id="UP000255423"/>
    </source>
</evidence>
<protein>
    <recommendedName>
        <fullName evidence="3">SIMPL domain-containing protein</fullName>
    </recommendedName>
</protein>
<dbReference type="Gene3D" id="3.30.110.170">
    <property type="entry name" value="Protein of unknown function (DUF541), domain 1"/>
    <property type="match status" value="1"/>
</dbReference>
<organism evidence="1 2">
    <name type="scientific">Fibrobacter succinogenes</name>
    <name type="common">Bacteroides succinogenes</name>
    <dbReference type="NCBI Taxonomy" id="833"/>
    <lineage>
        <taxon>Bacteria</taxon>
        <taxon>Pseudomonadati</taxon>
        <taxon>Fibrobacterota</taxon>
        <taxon>Fibrobacteria</taxon>
        <taxon>Fibrobacterales</taxon>
        <taxon>Fibrobacteraceae</taxon>
        <taxon>Fibrobacter</taxon>
    </lineage>
</organism>